<accession>A0A0A9G557</accession>
<organism evidence="2">
    <name type="scientific">Arundo donax</name>
    <name type="common">Giant reed</name>
    <name type="synonym">Donax arundinaceus</name>
    <dbReference type="NCBI Taxonomy" id="35708"/>
    <lineage>
        <taxon>Eukaryota</taxon>
        <taxon>Viridiplantae</taxon>
        <taxon>Streptophyta</taxon>
        <taxon>Embryophyta</taxon>
        <taxon>Tracheophyta</taxon>
        <taxon>Spermatophyta</taxon>
        <taxon>Magnoliopsida</taxon>
        <taxon>Liliopsida</taxon>
        <taxon>Poales</taxon>
        <taxon>Poaceae</taxon>
        <taxon>PACMAD clade</taxon>
        <taxon>Arundinoideae</taxon>
        <taxon>Arundineae</taxon>
        <taxon>Arundo</taxon>
    </lineage>
</organism>
<sequence>MSLNLSFALAYTVGCFASLVISSSKHCCLGCHV</sequence>
<evidence type="ECO:0000256" key="1">
    <source>
        <dbReference type="SAM" id="SignalP"/>
    </source>
</evidence>
<protein>
    <submittedName>
        <fullName evidence="2">Uncharacterized protein</fullName>
    </submittedName>
</protein>
<proteinExistence type="predicted"/>
<dbReference type="EMBL" id="GBRH01182088">
    <property type="protein sequence ID" value="JAE15808.1"/>
    <property type="molecule type" value="Transcribed_RNA"/>
</dbReference>
<evidence type="ECO:0000313" key="2">
    <source>
        <dbReference type="EMBL" id="JAE15808.1"/>
    </source>
</evidence>
<name>A0A0A9G557_ARUDO</name>
<reference evidence="2" key="1">
    <citation type="submission" date="2014-09" db="EMBL/GenBank/DDBJ databases">
        <authorList>
            <person name="Magalhaes I.L.F."/>
            <person name="Oliveira U."/>
            <person name="Santos F.R."/>
            <person name="Vidigal T.H.D.A."/>
            <person name="Brescovit A.D."/>
            <person name="Santos A.J."/>
        </authorList>
    </citation>
    <scope>NUCLEOTIDE SEQUENCE</scope>
    <source>
        <tissue evidence="2">Shoot tissue taken approximately 20 cm above the soil surface</tissue>
    </source>
</reference>
<feature type="chain" id="PRO_5002064930" evidence="1">
    <location>
        <begin position="18"/>
        <end position="33"/>
    </location>
</feature>
<dbReference type="AlphaFoldDB" id="A0A0A9G557"/>
<feature type="signal peptide" evidence="1">
    <location>
        <begin position="1"/>
        <end position="17"/>
    </location>
</feature>
<keyword evidence="1" id="KW-0732">Signal</keyword>
<reference evidence="2" key="2">
    <citation type="journal article" date="2015" name="Data Brief">
        <title>Shoot transcriptome of the giant reed, Arundo donax.</title>
        <authorList>
            <person name="Barrero R.A."/>
            <person name="Guerrero F.D."/>
            <person name="Moolhuijzen P."/>
            <person name="Goolsby J.A."/>
            <person name="Tidwell J."/>
            <person name="Bellgard S.E."/>
            <person name="Bellgard M.I."/>
        </authorList>
    </citation>
    <scope>NUCLEOTIDE SEQUENCE</scope>
    <source>
        <tissue evidence="2">Shoot tissue taken approximately 20 cm above the soil surface</tissue>
    </source>
</reference>